<gene>
    <name evidence="1" type="ORF">Tco_0771941</name>
</gene>
<evidence type="ECO:0000313" key="1">
    <source>
        <dbReference type="EMBL" id="GJS89305.1"/>
    </source>
</evidence>
<dbReference type="Proteomes" id="UP001151760">
    <property type="component" value="Unassembled WGS sequence"/>
</dbReference>
<reference evidence="1" key="2">
    <citation type="submission" date="2022-01" db="EMBL/GenBank/DDBJ databases">
        <authorList>
            <person name="Yamashiro T."/>
            <person name="Shiraishi A."/>
            <person name="Satake H."/>
            <person name="Nakayama K."/>
        </authorList>
    </citation>
    <scope>NUCLEOTIDE SEQUENCE</scope>
</reference>
<protein>
    <submittedName>
        <fullName evidence="1">Uncharacterized protein</fullName>
    </submittedName>
</protein>
<comment type="caution">
    <text evidence="1">The sequence shown here is derived from an EMBL/GenBank/DDBJ whole genome shotgun (WGS) entry which is preliminary data.</text>
</comment>
<keyword evidence="2" id="KW-1185">Reference proteome</keyword>
<evidence type="ECO:0000313" key="2">
    <source>
        <dbReference type="Proteomes" id="UP001151760"/>
    </source>
</evidence>
<accession>A0ABQ4ZJW8</accession>
<name>A0ABQ4ZJW8_9ASTR</name>
<proteinExistence type="predicted"/>
<organism evidence="1 2">
    <name type="scientific">Tanacetum coccineum</name>
    <dbReference type="NCBI Taxonomy" id="301880"/>
    <lineage>
        <taxon>Eukaryota</taxon>
        <taxon>Viridiplantae</taxon>
        <taxon>Streptophyta</taxon>
        <taxon>Embryophyta</taxon>
        <taxon>Tracheophyta</taxon>
        <taxon>Spermatophyta</taxon>
        <taxon>Magnoliopsida</taxon>
        <taxon>eudicotyledons</taxon>
        <taxon>Gunneridae</taxon>
        <taxon>Pentapetalae</taxon>
        <taxon>asterids</taxon>
        <taxon>campanulids</taxon>
        <taxon>Asterales</taxon>
        <taxon>Asteraceae</taxon>
        <taxon>Asteroideae</taxon>
        <taxon>Anthemideae</taxon>
        <taxon>Anthemidinae</taxon>
        <taxon>Tanacetum</taxon>
    </lineage>
</organism>
<sequence>MTMSRKQLNSKFVNNMLPEWGRFVTAVKLNRGLRDYNLMISCHAYLKQHELAHANENKMMLDRFTQHTGSTRLEVRGTMQGVQAHSKELHSDRDHKTQKYFKDKDVDDARSGEWGGIWMKRQLIFIAGGQDNVVDVCMLHCTDSVIWQISIRRSCFDEASPSYDSDILLRYRSCNYQELFVNNHEVYTRMHDDVKPNSLLTYIADYTSDSNLISVMISMYKDNATPVVQSNVYFCTNDAYMMLLNDMHEMCCPMWF</sequence>
<dbReference type="EMBL" id="BQNB010011340">
    <property type="protein sequence ID" value="GJS89305.1"/>
    <property type="molecule type" value="Genomic_DNA"/>
</dbReference>
<reference evidence="1" key="1">
    <citation type="journal article" date="2022" name="Int. J. Mol. Sci.">
        <title>Draft Genome of Tanacetum Coccineum: Genomic Comparison of Closely Related Tanacetum-Family Plants.</title>
        <authorList>
            <person name="Yamashiro T."/>
            <person name="Shiraishi A."/>
            <person name="Nakayama K."/>
            <person name="Satake H."/>
        </authorList>
    </citation>
    <scope>NUCLEOTIDE SEQUENCE</scope>
</reference>